<reference evidence="1 2" key="1">
    <citation type="journal article" date="2015" name="Int. J. Syst. Evol. Microbiol.">
        <title>Amycolatopsis rhabdoformis sp. nov., an actinomycete isolated from a tropical forest soil.</title>
        <authorList>
            <person name="Souza W.R."/>
            <person name="Silva R.E."/>
            <person name="Goodfellow M."/>
            <person name="Busarakam K."/>
            <person name="Figueiro F.S."/>
            <person name="Ferreira D."/>
            <person name="Rodrigues-Filho E."/>
            <person name="Moraes L.A.B."/>
            <person name="Zucchi T.D."/>
        </authorList>
    </citation>
    <scope>NUCLEOTIDE SEQUENCE [LARGE SCALE GENOMIC DNA]</scope>
    <source>
        <strain evidence="1 2">NCIMB 14900</strain>
    </source>
</reference>
<proteinExistence type="predicted"/>
<protein>
    <submittedName>
        <fullName evidence="1">Uncharacterized protein</fullName>
    </submittedName>
</protein>
<dbReference type="Proteomes" id="UP001330812">
    <property type="component" value="Chromosome"/>
</dbReference>
<sequence length="175" mass="18600">MEAIEVSHGDDWLRRTLESSPPTVRRAVGSFSRWHLLHPDGARVTDLSRSCGRTADFPAAAAHLRAGAAFSTVLVEDRLSRAGDPDVYPADAVRAVPVEPVSLDLGESVFTLASSGHALARILQGMSHWQFPVLLMLQGTPTPASLRQAIADGHLPDVAAAAISCCDGETVLVSR</sequence>
<evidence type="ECO:0000313" key="2">
    <source>
        <dbReference type="Proteomes" id="UP001330812"/>
    </source>
</evidence>
<keyword evidence="2" id="KW-1185">Reference proteome</keyword>
<organism evidence="1 2">
    <name type="scientific">Amycolatopsis rhabdoformis</name>
    <dbReference type="NCBI Taxonomy" id="1448059"/>
    <lineage>
        <taxon>Bacteria</taxon>
        <taxon>Bacillati</taxon>
        <taxon>Actinomycetota</taxon>
        <taxon>Actinomycetes</taxon>
        <taxon>Pseudonocardiales</taxon>
        <taxon>Pseudonocardiaceae</taxon>
        <taxon>Amycolatopsis</taxon>
    </lineage>
</organism>
<gene>
    <name evidence="1" type="ORF">VSH64_07355</name>
</gene>
<name>A0ABZ1IBX5_9PSEU</name>
<accession>A0ABZ1IBX5</accession>
<evidence type="ECO:0000313" key="1">
    <source>
        <dbReference type="EMBL" id="WSE31925.1"/>
    </source>
</evidence>
<dbReference type="EMBL" id="CP142149">
    <property type="protein sequence ID" value="WSE31925.1"/>
    <property type="molecule type" value="Genomic_DNA"/>
</dbReference>
<dbReference type="RefSeq" id="WP_326834733.1">
    <property type="nucleotide sequence ID" value="NZ_CP142149.1"/>
</dbReference>